<dbReference type="AlphaFoldDB" id="A0A8X6RE83"/>
<evidence type="ECO:0000313" key="2">
    <source>
        <dbReference type="Proteomes" id="UP000887159"/>
    </source>
</evidence>
<sequence>MQGKRKGTGTHSHRSNQVKRAYVTCTYTHPSLFTKSLPQKPATQRKDATHQKVILCYSCNKLCPSTHHCHRLSLCCIVKGGCSDGNRTDSPRSCKRHRSVLLDTRRKMQTFIFPA</sequence>
<comment type="caution">
    <text evidence="1">The sequence shown here is derived from an EMBL/GenBank/DDBJ whole genome shotgun (WGS) entry which is preliminary data.</text>
</comment>
<dbReference type="EMBL" id="BMAU01021173">
    <property type="protein sequence ID" value="GFX93383.1"/>
    <property type="molecule type" value="Genomic_DNA"/>
</dbReference>
<reference evidence="1" key="1">
    <citation type="submission" date="2020-08" db="EMBL/GenBank/DDBJ databases">
        <title>Multicomponent nature underlies the extraordinary mechanical properties of spider dragline silk.</title>
        <authorList>
            <person name="Kono N."/>
            <person name="Nakamura H."/>
            <person name="Mori M."/>
            <person name="Yoshida Y."/>
            <person name="Ohtoshi R."/>
            <person name="Malay A.D."/>
            <person name="Moran D.A.P."/>
            <person name="Tomita M."/>
            <person name="Numata K."/>
            <person name="Arakawa K."/>
        </authorList>
    </citation>
    <scope>NUCLEOTIDE SEQUENCE</scope>
</reference>
<proteinExistence type="predicted"/>
<evidence type="ECO:0000313" key="1">
    <source>
        <dbReference type="EMBL" id="GFX93383.1"/>
    </source>
</evidence>
<keyword evidence="2" id="KW-1185">Reference proteome</keyword>
<protein>
    <submittedName>
        <fullName evidence="1">Uncharacterized protein</fullName>
    </submittedName>
</protein>
<organism evidence="1 2">
    <name type="scientific">Trichonephila clavipes</name>
    <name type="common">Golden silk orbweaver</name>
    <name type="synonym">Nephila clavipes</name>
    <dbReference type="NCBI Taxonomy" id="2585209"/>
    <lineage>
        <taxon>Eukaryota</taxon>
        <taxon>Metazoa</taxon>
        <taxon>Ecdysozoa</taxon>
        <taxon>Arthropoda</taxon>
        <taxon>Chelicerata</taxon>
        <taxon>Arachnida</taxon>
        <taxon>Araneae</taxon>
        <taxon>Araneomorphae</taxon>
        <taxon>Entelegynae</taxon>
        <taxon>Araneoidea</taxon>
        <taxon>Nephilidae</taxon>
        <taxon>Trichonephila</taxon>
    </lineage>
</organism>
<dbReference type="Proteomes" id="UP000887159">
    <property type="component" value="Unassembled WGS sequence"/>
</dbReference>
<name>A0A8X6RE83_TRICX</name>
<gene>
    <name evidence="1" type="ORF">TNCV_151891</name>
</gene>
<accession>A0A8X6RE83</accession>